<feature type="domain" description="Beta galactosidase small chain/" evidence="8">
    <location>
        <begin position="739"/>
        <end position="1000"/>
    </location>
</feature>
<evidence type="ECO:0000259" key="8">
    <source>
        <dbReference type="SMART" id="SM01038"/>
    </source>
</evidence>
<dbReference type="Proteomes" id="UP001185069">
    <property type="component" value="Unassembled WGS sequence"/>
</dbReference>
<dbReference type="InterPro" id="IPR006103">
    <property type="entry name" value="Glyco_hydro_2_cat"/>
</dbReference>
<dbReference type="PANTHER" id="PTHR46323:SF2">
    <property type="entry name" value="BETA-GALACTOSIDASE"/>
    <property type="match status" value="1"/>
</dbReference>
<dbReference type="Gene3D" id="2.60.40.10">
    <property type="entry name" value="Immunoglobulins"/>
    <property type="match status" value="2"/>
</dbReference>
<organism evidence="9 10">
    <name type="scientific">Arthrobacter russicus</name>
    <dbReference type="NCBI Taxonomy" id="172040"/>
    <lineage>
        <taxon>Bacteria</taxon>
        <taxon>Bacillati</taxon>
        <taxon>Actinomycetota</taxon>
        <taxon>Actinomycetes</taxon>
        <taxon>Micrococcales</taxon>
        <taxon>Micrococcaceae</taxon>
        <taxon>Arthrobacter</taxon>
    </lineage>
</organism>
<dbReference type="Pfam" id="PF02836">
    <property type="entry name" value="Glyco_hydro_2_C"/>
    <property type="match status" value="1"/>
</dbReference>
<dbReference type="Gene3D" id="3.20.20.80">
    <property type="entry name" value="Glycosidases"/>
    <property type="match status" value="1"/>
</dbReference>
<evidence type="ECO:0000256" key="1">
    <source>
        <dbReference type="ARBA" id="ARBA00001412"/>
    </source>
</evidence>
<dbReference type="Gene3D" id="2.60.120.260">
    <property type="entry name" value="Galactose-binding domain-like"/>
    <property type="match status" value="1"/>
</dbReference>
<comment type="similarity">
    <text evidence="2">Belongs to the glycosyl hydrolase 2 family.</text>
</comment>
<proteinExistence type="inferred from homology"/>
<reference evidence="9 10" key="1">
    <citation type="submission" date="2023-07" db="EMBL/GenBank/DDBJ databases">
        <title>Sequencing the genomes of 1000 actinobacteria strains.</title>
        <authorList>
            <person name="Klenk H.-P."/>
        </authorList>
    </citation>
    <scope>NUCLEOTIDE SEQUENCE [LARGE SCALE GENOMIC DNA]</scope>
    <source>
        <strain evidence="9 10">DSM 14555</strain>
    </source>
</reference>
<evidence type="ECO:0000256" key="3">
    <source>
        <dbReference type="ARBA" id="ARBA00012756"/>
    </source>
</evidence>
<keyword evidence="10" id="KW-1185">Reference proteome</keyword>
<dbReference type="SMART" id="SM01038">
    <property type="entry name" value="Bgal_small_N"/>
    <property type="match status" value="1"/>
</dbReference>
<evidence type="ECO:0000256" key="2">
    <source>
        <dbReference type="ARBA" id="ARBA00007401"/>
    </source>
</evidence>
<dbReference type="GO" id="GO:0004565">
    <property type="term" value="F:beta-galactosidase activity"/>
    <property type="evidence" value="ECO:0007669"/>
    <property type="project" value="UniProtKB-EC"/>
</dbReference>
<dbReference type="InterPro" id="IPR050347">
    <property type="entry name" value="Bact_Beta-galactosidase"/>
</dbReference>
<dbReference type="InterPro" id="IPR014718">
    <property type="entry name" value="GH-type_carb-bd"/>
</dbReference>
<evidence type="ECO:0000256" key="4">
    <source>
        <dbReference type="ARBA" id="ARBA00013303"/>
    </source>
</evidence>
<dbReference type="Pfam" id="PF02929">
    <property type="entry name" value="Bgal_small_N"/>
    <property type="match status" value="1"/>
</dbReference>
<dbReference type="PROSITE" id="PS00608">
    <property type="entry name" value="GLYCOSYL_HYDROL_F2_2"/>
    <property type="match status" value="1"/>
</dbReference>
<dbReference type="Pfam" id="PF02837">
    <property type="entry name" value="Glyco_hydro_2_N"/>
    <property type="match status" value="1"/>
</dbReference>
<dbReference type="SUPFAM" id="SSF51445">
    <property type="entry name" value="(Trans)glycosidases"/>
    <property type="match status" value="1"/>
</dbReference>
<dbReference type="SUPFAM" id="SSF49303">
    <property type="entry name" value="beta-Galactosidase/glucuronidase domain"/>
    <property type="match status" value="2"/>
</dbReference>
<dbReference type="InterPro" id="IPR013783">
    <property type="entry name" value="Ig-like_fold"/>
</dbReference>
<dbReference type="InterPro" id="IPR008979">
    <property type="entry name" value="Galactose-bd-like_sf"/>
</dbReference>
<keyword evidence="6 9" id="KW-0326">Glycosidase</keyword>
<dbReference type="InterPro" id="IPR017853">
    <property type="entry name" value="GH"/>
</dbReference>
<name>A0ABU1J729_9MICC</name>
<dbReference type="InterPro" id="IPR004199">
    <property type="entry name" value="B-gal_small/dom_5"/>
</dbReference>
<dbReference type="SUPFAM" id="SSF74650">
    <property type="entry name" value="Galactose mutarotase-like"/>
    <property type="match status" value="1"/>
</dbReference>
<dbReference type="PRINTS" id="PR00132">
    <property type="entry name" value="GLHYDRLASE2"/>
</dbReference>
<evidence type="ECO:0000313" key="10">
    <source>
        <dbReference type="Proteomes" id="UP001185069"/>
    </source>
</evidence>
<dbReference type="InterPro" id="IPR023230">
    <property type="entry name" value="Glyco_hydro_2_CS"/>
</dbReference>
<dbReference type="InterPro" id="IPR011013">
    <property type="entry name" value="Gal_mutarotase_sf_dom"/>
</dbReference>
<keyword evidence="5 9" id="KW-0378">Hydrolase</keyword>
<dbReference type="InterPro" id="IPR036156">
    <property type="entry name" value="Beta-gal/glucu_dom_sf"/>
</dbReference>
<evidence type="ECO:0000313" key="9">
    <source>
        <dbReference type="EMBL" id="MDR6268168.1"/>
    </source>
</evidence>
<dbReference type="InterPro" id="IPR023232">
    <property type="entry name" value="Glyco_hydro_2_AS"/>
</dbReference>
<dbReference type="PROSITE" id="PS00719">
    <property type="entry name" value="GLYCOSYL_HYDROL_F2_1"/>
    <property type="match status" value="1"/>
</dbReference>
<sequence>MPFPKPWLSPELVSAGRAPMHALEHPEQLLLDGLWDFELLDSPEAEPTGQWRQIRVPGAWTMQGTADLPQYTNIQMPFPQSPPEVPARNPTGRYRKNFTVPEAWRGQRLVLHVGAAESVLLVSVNGQQIGFSKDSHLAAEFELDGLLNDGENELLLTVVKFSDASFIEDQDQWWHGGLTRSVYLYRTPPNYLQDVAAVADFDPLTGDGTLELTVTVAGTDAQLPDGYRVRATLANQAPVEAELPSQQRKGFVLDPETVPDAALGDLDLPAAVYLSAAGIELDDRVEELVQGYHRATWRKPGEVQLRIQPGQVQPWSAELPQLYRLLVQLIDPEGQLTDETWIDVGFRRVAVDGRDLLVNGQRVWIQGVNRHDFDPHTGRTLDREQLHQQLAQLKRFNINAIRTSHYPNDPVFLELADRFGFYVIDEANIESHDWARSICDNPRYLGAFVDRVSRMILRDKNHPSVIIWSLGNESGSGANHDAAAGWARGYDPHRPLHYEGAINADWHSGHRQTDIVAPMYPPIQAIVAYAQHPAADRPLIMCEYQHAMGNSNGSLDDYWRAIRSTPGLQGGFIWELWDHGLDSEATGQYRYGGDFGDTPNDGNFCIDGLLFPDGTPHPAMHEVRRIFSPVEFESTANDLRRGILRLRNMQHFADLTGLAFSACLVRVDGEGDPLALAAAAGPGGIADVVLPDSWTEAFGSAQTIGLRLTVCTAGDLLWATAGTELAQLQLTVREPASVVASGGPGQALELDAEGLLRHPLLSSAPVLNFWRAPTDNDRLRFGGEAFGGSGLDAVQRDLEQVRWSADRSAAVVSSSYRTSTGFTIRHRQEIRSLLDGGVAIEETVEIPAGLEDLPRVGIMLALVPGFEYVEWLGEGPHESYPDRRAAAMPGRWRSSVAGLQVPYLRPQENGGRGRVHELDLSAGETSLQLRFDRGMQFSAAHFRTEDLVQTRHSWELAARPETFVYLDVVHRGLGTASVGPDVLPEYRIPSGTYSWAWSIR</sequence>
<protein>
    <recommendedName>
        <fullName evidence="4">Beta-galactosidase</fullName>
        <ecNumber evidence="3">3.2.1.23</ecNumber>
    </recommendedName>
    <alternativeName>
        <fullName evidence="7">Lactase</fullName>
    </alternativeName>
</protein>
<dbReference type="EMBL" id="JAVDQF010000001">
    <property type="protein sequence ID" value="MDR6268168.1"/>
    <property type="molecule type" value="Genomic_DNA"/>
</dbReference>
<accession>A0ABU1J729</accession>
<gene>
    <name evidence="9" type="ORF">JOE69_000406</name>
</gene>
<dbReference type="Gene3D" id="2.70.98.10">
    <property type="match status" value="1"/>
</dbReference>
<comment type="catalytic activity">
    <reaction evidence="1">
        <text>Hydrolysis of terminal non-reducing beta-D-galactose residues in beta-D-galactosides.</text>
        <dbReference type="EC" id="3.2.1.23"/>
    </reaction>
</comment>
<dbReference type="PANTHER" id="PTHR46323">
    <property type="entry name" value="BETA-GALACTOSIDASE"/>
    <property type="match status" value="1"/>
</dbReference>
<dbReference type="RefSeq" id="WP_309795648.1">
    <property type="nucleotide sequence ID" value="NZ_BAAAHY010000006.1"/>
</dbReference>
<evidence type="ECO:0000256" key="7">
    <source>
        <dbReference type="ARBA" id="ARBA00032230"/>
    </source>
</evidence>
<dbReference type="InterPro" id="IPR006101">
    <property type="entry name" value="Glyco_hydro_2"/>
</dbReference>
<dbReference type="EC" id="3.2.1.23" evidence="3"/>
<dbReference type="InterPro" id="IPR006104">
    <property type="entry name" value="Glyco_hydro_2_N"/>
</dbReference>
<evidence type="ECO:0000256" key="5">
    <source>
        <dbReference type="ARBA" id="ARBA00022801"/>
    </source>
</evidence>
<comment type="caution">
    <text evidence="9">The sequence shown here is derived from an EMBL/GenBank/DDBJ whole genome shotgun (WGS) entry which is preliminary data.</text>
</comment>
<dbReference type="SUPFAM" id="SSF49785">
    <property type="entry name" value="Galactose-binding domain-like"/>
    <property type="match status" value="1"/>
</dbReference>
<evidence type="ECO:0000256" key="6">
    <source>
        <dbReference type="ARBA" id="ARBA00023295"/>
    </source>
</evidence>